<accession>A0A1G2S5G1</accession>
<gene>
    <name evidence="1" type="ORF">A2675_00715</name>
</gene>
<protein>
    <recommendedName>
        <fullName evidence="3">SHS2 domain-containing protein</fullName>
    </recommendedName>
</protein>
<dbReference type="STRING" id="1802723.A2675_00715"/>
<evidence type="ECO:0000313" key="2">
    <source>
        <dbReference type="Proteomes" id="UP000176997"/>
    </source>
</evidence>
<dbReference type="EMBL" id="MHUS01000027">
    <property type="protein sequence ID" value="OHA80323.1"/>
    <property type="molecule type" value="Genomic_DNA"/>
</dbReference>
<name>A0A1G2S5G1_9BACT</name>
<organism evidence="1 2">
    <name type="scientific">Candidatus Yonathbacteria bacterium RIFCSPHIGHO2_01_FULL_51_10</name>
    <dbReference type="NCBI Taxonomy" id="1802723"/>
    <lineage>
        <taxon>Bacteria</taxon>
        <taxon>Candidatus Yonathiibacteriota</taxon>
    </lineage>
</organism>
<evidence type="ECO:0008006" key="3">
    <source>
        <dbReference type="Google" id="ProtNLM"/>
    </source>
</evidence>
<comment type="caution">
    <text evidence="1">The sequence shown here is derived from an EMBL/GenBank/DDBJ whole genome shotgun (WGS) entry which is preliminary data.</text>
</comment>
<dbReference type="AlphaFoldDB" id="A0A1G2S5G1"/>
<dbReference type="Proteomes" id="UP000176997">
    <property type="component" value="Unassembled WGS sequence"/>
</dbReference>
<sequence length="393" mass="44031">MVFFFPSKQDETIAIIDIGSSSVGVAFATAPKGAKPRILWSAREEMVFQTELNFSRFFSAMTDSLGRVLARAVQSGHKMPRTFLVSLASPWYIAQTRRVHVARFKPFIITKKGITKLIEQEVASFQDYRLPNYRKVVSEETRLLEAQSIQIKLNGYEVGDPYGTPATNMDMWVYISMSPGSVLDAVKNTLNKHVHAKTIEFHSFPLLAFSTIRDIFTEANDFLLLDISGEVTDMSIVRDDVLLETISFPLGKNFLIRRIASAQSTSPEEALSLLHLYLEGRADEKTRMQIQTVLLAARGEWIALFTEALGNFSKELALPHKVFFTADPDVSGWFAKCIQSEGLGNYTFTDEPLGVTIFDEAILSGFVSAEKDSDKDPFLLLQAIFAAKNTIQR</sequence>
<evidence type="ECO:0000313" key="1">
    <source>
        <dbReference type="EMBL" id="OHA80323.1"/>
    </source>
</evidence>
<reference evidence="1 2" key="1">
    <citation type="journal article" date="2016" name="Nat. Commun.">
        <title>Thousands of microbial genomes shed light on interconnected biogeochemical processes in an aquifer system.</title>
        <authorList>
            <person name="Anantharaman K."/>
            <person name="Brown C.T."/>
            <person name="Hug L.A."/>
            <person name="Sharon I."/>
            <person name="Castelle C.J."/>
            <person name="Probst A.J."/>
            <person name="Thomas B.C."/>
            <person name="Singh A."/>
            <person name="Wilkins M.J."/>
            <person name="Karaoz U."/>
            <person name="Brodie E.L."/>
            <person name="Williams K.H."/>
            <person name="Hubbard S.S."/>
            <person name="Banfield J.F."/>
        </authorList>
    </citation>
    <scope>NUCLEOTIDE SEQUENCE [LARGE SCALE GENOMIC DNA]</scope>
</reference>
<proteinExistence type="predicted"/>